<keyword evidence="11" id="KW-1185">Reference proteome</keyword>
<evidence type="ECO:0000256" key="5">
    <source>
        <dbReference type="ARBA" id="ARBA00022777"/>
    </source>
</evidence>
<evidence type="ECO:0000256" key="8">
    <source>
        <dbReference type="SAM" id="Phobius"/>
    </source>
</evidence>
<dbReference type="AlphaFoldDB" id="A0A5C0VJV3"/>
<name>A0A5C0VJV3_9SPHI</name>
<dbReference type="InterPro" id="IPR036097">
    <property type="entry name" value="HisK_dim/P_sf"/>
</dbReference>
<dbReference type="FunFam" id="3.30.565.10:FF:000006">
    <property type="entry name" value="Sensor histidine kinase WalK"/>
    <property type="match status" value="1"/>
</dbReference>
<evidence type="ECO:0000256" key="4">
    <source>
        <dbReference type="ARBA" id="ARBA00022679"/>
    </source>
</evidence>
<dbReference type="Gene3D" id="1.10.287.130">
    <property type="match status" value="1"/>
</dbReference>
<dbReference type="PRINTS" id="PR00344">
    <property type="entry name" value="BCTRLSENSOR"/>
</dbReference>
<keyword evidence="8" id="KW-1133">Transmembrane helix</keyword>
<feature type="domain" description="Histidine kinase" evidence="9">
    <location>
        <begin position="440"/>
        <end position="655"/>
    </location>
</feature>
<feature type="transmembrane region" description="Helical" evidence="8">
    <location>
        <begin position="391"/>
        <end position="411"/>
    </location>
</feature>
<dbReference type="PANTHER" id="PTHR43711:SF31">
    <property type="entry name" value="HISTIDINE KINASE"/>
    <property type="match status" value="1"/>
</dbReference>
<keyword evidence="7" id="KW-0802">TPR repeat</keyword>
<dbReference type="SUPFAM" id="SSF48452">
    <property type="entry name" value="TPR-like"/>
    <property type="match status" value="2"/>
</dbReference>
<sequence>MNIYFILLYFNLLFFQGIDVNHYKKVINTSDNDSLVVNAHVMIMKSLGPNKIDSVRIYYNKAIAYSKDNGFVLGEILLNHNMANLLSVHGDLSEALVYANKALALAKSQKDQVSMARAYGLLSVIHGRKGDFPKSTANAFSSLNIFEKLKNKEGMVNAYIKLSAIHIQIQDFKSALTYCKMADSLNKDVKDKVFELDIANNMAIAFAEQGKLDDALAMFERVSKLTKGHRDQVAAYASSLMNIGLVYKEKREFNKALDYYQQSYQVSLDNNYPEGILKNMQNISVAYYFLGDYEKSNKEALKALNKVREMGVIDLEVEILEGLRTNYLKQKDYKNAHKYTEEYYEASLKLNVKEREREISGIKDKYELEKTQEQLKLLNEINETRTKQRNLSIILLVIALLSMVVFAYSYYKIRILNKQNIIVKDKLSESNQVKDRIFSIIGHDLRSAYVSTLGILKLIKEDDLSASEKIDMINRVIHQSETALETLDKLLHWGYSQIRGAKITLEDFNCTKPIKQTLDFLAQLIHEKQIEVNNQIDKEVCVLADKNHFNFIIRNLISNAVKFTPQGGKITLTCTDEDEYFKFSIQDSGIGISKDRIDKIFTADSSSTSGTHNEKGTGLGLIICKEFIESNGGEIYVSSQEGEGATFSFTLKKGKC</sequence>
<dbReference type="InterPro" id="IPR050736">
    <property type="entry name" value="Sensor_HK_Regulatory"/>
</dbReference>
<dbReference type="Proteomes" id="UP000323653">
    <property type="component" value="Chromosome"/>
</dbReference>
<comment type="catalytic activity">
    <reaction evidence="1">
        <text>ATP + protein L-histidine = ADP + protein N-phospho-L-histidine.</text>
        <dbReference type="EC" id="2.7.13.3"/>
    </reaction>
</comment>
<keyword evidence="4" id="KW-0808">Transferase</keyword>
<reference evidence="10 11" key="1">
    <citation type="submission" date="2019-08" db="EMBL/GenBank/DDBJ databases">
        <title>Pedobacter sp. nov., isolated from Han river, South Korea.</title>
        <authorList>
            <person name="Lee D.-H."/>
            <person name="Kim Y.-S."/>
            <person name="Hwang E.-M."/>
            <person name="Le Tran T.C."/>
            <person name="Cha C.-J."/>
        </authorList>
    </citation>
    <scope>NUCLEOTIDE SEQUENCE [LARGE SCALE GENOMIC DNA]</scope>
    <source>
        <strain evidence="10 11">CJ43</strain>
    </source>
</reference>
<keyword evidence="6" id="KW-0902">Two-component regulatory system</keyword>
<dbReference type="Pfam" id="PF13424">
    <property type="entry name" value="TPR_12"/>
    <property type="match status" value="1"/>
</dbReference>
<keyword evidence="8" id="KW-0472">Membrane</keyword>
<dbReference type="InterPro" id="IPR003594">
    <property type="entry name" value="HATPase_dom"/>
</dbReference>
<dbReference type="InterPro" id="IPR005467">
    <property type="entry name" value="His_kinase_dom"/>
</dbReference>
<keyword evidence="3" id="KW-0597">Phosphoprotein</keyword>
<keyword evidence="5 10" id="KW-0418">Kinase</keyword>
<dbReference type="PROSITE" id="PS50005">
    <property type="entry name" value="TPR"/>
    <property type="match status" value="1"/>
</dbReference>
<evidence type="ECO:0000313" key="11">
    <source>
        <dbReference type="Proteomes" id="UP000323653"/>
    </source>
</evidence>
<proteinExistence type="predicted"/>
<evidence type="ECO:0000256" key="7">
    <source>
        <dbReference type="PROSITE-ProRule" id="PRU00339"/>
    </source>
</evidence>
<dbReference type="SUPFAM" id="SSF47384">
    <property type="entry name" value="Homodimeric domain of signal transducing histidine kinase"/>
    <property type="match status" value="1"/>
</dbReference>
<dbReference type="InterPro" id="IPR036890">
    <property type="entry name" value="HATPase_C_sf"/>
</dbReference>
<evidence type="ECO:0000256" key="3">
    <source>
        <dbReference type="ARBA" id="ARBA00022553"/>
    </source>
</evidence>
<evidence type="ECO:0000259" key="9">
    <source>
        <dbReference type="PROSITE" id="PS50109"/>
    </source>
</evidence>
<dbReference type="PANTHER" id="PTHR43711">
    <property type="entry name" value="TWO-COMPONENT HISTIDINE KINASE"/>
    <property type="match status" value="1"/>
</dbReference>
<dbReference type="InterPro" id="IPR004358">
    <property type="entry name" value="Sig_transdc_His_kin-like_C"/>
</dbReference>
<dbReference type="RefSeq" id="WP_149074849.1">
    <property type="nucleotide sequence ID" value="NZ_CP043329.1"/>
</dbReference>
<dbReference type="EC" id="2.7.13.3" evidence="2"/>
<dbReference type="Gene3D" id="3.30.565.10">
    <property type="entry name" value="Histidine kinase-like ATPase, C-terminal domain"/>
    <property type="match status" value="1"/>
</dbReference>
<dbReference type="InterPro" id="IPR019734">
    <property type="entry name" value="TPR_rpt"/>
</dbReference>
<dbReference type="SMART" id="SM00028">
    <property type="entry name" value="TPR"/>
    <property type="match status" value="5"/>
</dbReference>
<organism evidence="10 11">
    <name type="scientific">Pedobacter aquae</name>
    <dbReference type="NCBI Taxonomy" id="2605747"/>
    <lineage>
        <taxon>Bacteria</taxon>
        <taxon>Pseudomonadati</taxon>
        <taxon>Bacteroidota</taxon>
        <taxon>Sphingobacteriia</taxon>
        <taxon>Sphingobacteriales</taxon>
        <taxon>Sphingobacteriaceae</taxon>
        <taxon>Pedobacter</taxon>
    </lineage>
</organism>
<dbReference type="SMART" id="SM00387">
    <property type="entry name" value="HATPase_c"/>
    <property type="match status" value="1"/>
</dbReference>
<keyword evidence="8" id="KW-0812">Transmembrane</keyword>
<evidence type="ECO:0000313" key="10">
    <source>
        <dbReference type="EMBL" id="QEK51971.1"/>
    </source>
</evidence>
<dbReference type="SUPFAM" id="SSF55874">
    <property type="entry name" value="ATPase domain of HSP90 chaperone/DNA topoisomerase II/histidine kinase"/>
    <property type="match status" value="1"/>
</dbReference>
<dbReference type="Pfam" id="PF02518">
    <property type="entry name" value="HATPase_c"/>
    <property type="match status" value="1"/>
</dbReference>
<dbReference type="GO" id="GO:0000155">
    <property type="term" value="F:phosphorelay sensor kinase activity"/>
    <property type="evidence" value="ECO:0007669"/>
    <property type="project" value="InterPro"/>
</dbReference>
<accession>A0A5C0VJV3</accession>
<dbReference type="PROSITE" id="PS50109">
    <property type="entry name" value="HIS_KIN"/>
    <property type="match status" value="1"/>
</dbReference>
<evidence type="ECO:0000256" key="2">
    <source>
        <dbReference type="ARBA" id="ARBA00012438"/>
    </source>
</evidence>
<evidence type="ECO:0000256" key="1">
    <source>
        <dbReference type="ARBA" id="ARBA00000085"/>
    </source>
</evidence>
<dbReference type="Gene3D" id="1.25.40.10">
    <property type="entry name" value="Tetratricopeptide repeat domain"/>
    <property type="match status" value="2"/>
</dbReference>
<protein>
    <recommendedName>
        <fullName evidence="2">histidine kinase</fullName>
        <ecNumber evidence="2">2.7.13.3</ecNumber>
    </recommendedName>
</protein>
<dbReference type="InterPro" id="IPR011990">
    <property type="entry name" value="TPR-like_helical_dom_sf"/>
</dbReference>
<evidence type="ECO:0000256" key="6">
    <source>
        <dbReference type="ARBA" id="ARBA00023012"/>
    </source>
</evidence>
<feature type="repeat" description="TPR" evidence="7">
    <location>
        <begin position="237"/>
        <end position="270"/>
    </location>
</feature>
<dbReference type="EMBL" id="CP043329">
    <property type="protein sequence ID" value="QEK51971.1"/>
    <property type="molecule type" value="Genomic_DNA"/>
</dbReference>
<gene>
    <name evidence="10" type="ORF">FYC62_10145</name>
</gene>
<dbReference type="KEGG" id="pej:FYC62_10145"/>